<sequence length="65" mass="7279">MLYDRTVHVIRQLRSTGEHAIHISHAHHSCRAVHNPGHDRPVPVIRTPAAERSTTGTVTRRALNS</sequence>
<gene>
    <name evidence="1" type="ORF">NCTC13652_02331</name>
</gene>
<keyword evidence="2" id="KW-1185">Reference proteome</keyword>
<proteinExistence type="predicted"/>
<evidence type="ECO:0000313" key="2">
    <source>
        <dbReference type="Proteomes" id="UP000277858"/>
    </source>
</evidence>
<reference evidence="1 2" key="1">
    <citation type="submission" date="2018-12" db="EMBL/GenBank/DDBJ databases">
        <authorList>
            <consortium name="Pathogen Informatics"/>
        </authorList>
    </citation>
    <scope>NUCLEOTIDE SEQUENCE [LARGE SCALE GENOMIC DNA]</scope>
    <source>
        <strain evidence="1 2">NCTC13652</strain>
    </source>
</reference>
<dbReference type="EMBL" id="LR134473">
    <property type="protein sequence ID" value="VEI04108.1"/>
    <property type="molecule type" value="Genomic_DNA"/>
</dbReference>
<name>A0A3S4V8C7_9ACTN</name>
<evidence type="ECO:0000313" key="1">
    <source>
        <dbReference type="EMBL" id="VEI04108.1"/>
    </source>
</evidence>
<protein>
    <submittedName>
        <fullName evidence="1">Uncharacterized protein</fullName>
    </submittedName>
</protein>
<dbReference type="AlphaFoldDB" id="A0A3S4V8C7"/>
<organism evidence="1 2">
    <name type="scientific">Acidipropionibacterium jensenii</name>
    <dbReference type="NCBI Taxonomy" id="1749"/>
    <lineage>
        <taxon>Bacteria</taxon>
        <taxon>Bacillati</taxon>
        <taxon>Actinomycetota</taxon>
        <taxon>Actinomycetes</taxon>
        <taxon>Propionibacteriales</taxon>
        <taxon>Propionibacteriaceae</taxon>
        <taxon>Acidipropionibacterium</taxon>
    </lineage>
</organism>
<dbReference type="Proteomes" id="UP000277858">
    <property type="component" value="Chromosome"/>
</dbReference>
<accession>A0A3S4V8C7</accession>